<dbReference type="STRING" id="1075417.SAMN05421823_103153"/>
<evidence type="ECO:0000313" key="2">
    <source>
        <dbReference type="EMBL" id="SDK64089.1"/>
    </source>
</evidence>
<dbReference type="GO" id="GO:0016747">
    <property type="term" value="F:acyltransferase activity, transferring groups other than amino-acyl groups"/>
    <property type="evidence" value="ECO:0007669"/>
    <property type="project" value="InterPro"/>
</dbReference>
<dbReference type="AlphaFoldDB" id="A0A1G9DJR2"/>
<gene>
    <name evidence="2" type="ORF">SAMN05421823_103153</name>
</gene>
<reference evidence="2 3" key="1">
    <citation type="submission" date="2016-10" db="EMBL/GenBank/DDBJ databases">
        <authorList>
            <person name="de Groot N.N."/>
        </authorList>
    </citation>
    <scope>NUCLEOTIDE SEQUENCE [LARGE SCALE GENOMIC DNA]</scope>
    <source>
        <strain evidence="2 3">DSM 25186</strain>
    </source>
</reference>
<dbReference type="EMBL" id="FNFO01000003">
    <property type="protein sequence ID" value="SDK64089.1"/>
    <property type="molecule type" value="Genomic_DNA"/>
</dbReference>
<feature type="domain" description="N-acetyltransferase" evidence="1">
    <location>
        <begin position="142"/>
        <end position="277"/>
    </location>
</feature>
<dbReference type="PROSITE" id="PS51186">
    <property type="entry name" value="GNAT"/>
    <property type="match status" value="1"/>
</dbReference>
<dbReference type="Proteomes" id="UP000198510">
    <property type="component" value="Unassembled WGS sequence"/>
</dbReference>
<dbReference type="SUPFAM" id="SSF55729">
    <property type="entry name" value="Acyl-CoA N-acyltransferases (Nat)"/>
    <property type="match status" value="1"/>
</dbReference>
<keyword evidence="3" id="KW-1185">Reference proteome</keyword>
<proteinExistence type="predicted"/>
<sequence length="277" mass="30510">MLMEKLPAYPFCDLHLAQRLERTEAASNAHFVEARARVFPRCQATWTEVAGAYAMFDGVESPLTQTFGLGLFQPVTEAVLDTLEQFFEIRNAPVFHEISPLADPALWPLLTACGYAPVEFTSVLYRPIWPEMDLGKPRNARLQVRQVGLADQETWQATAALGWSEYPEVTDFMQEVGQVTAAIESAVQFLAELEGEPIAAAGLHLQGTVALLSGASTVPTGRNQGAQWALLERRLQYAAAQGCTLAIMGASPGSPSQRNAERHGFRIAYTRCKWQKI</sequence>
<dbReference type="Pfam" id="PF00583">
    <property type="entry name" value="Acetyltransf_1"/>
    <property type="match status" value="1"/>
</dbReference>
<accession>A0A1G9DJR2</accession>
<protein>
    <recommendedName>
        <fullName evidence="1">N-acetyltransferase domain-containing protein</fullName>
    </recommendedName>
</protein>
<evidence type="ECO:0000259" key="1">
    <source>
        <dbReference type="PROSITE" id="PS51186"/>
    </source>
</evidence>
<dbReference type="CDD" id="cd04301">
    <property type="entry name" value="NAT_SF"/>
    <property type="match status" value="1"/>
</dbReference>
<organism evidence="2 3">
    <name type="scientific">Catalinimonas alkaloidigena</name>
    <dbReference type="NCBI Taxonomy" id="1075417"/>
    <lineage>
        <taxon>Bacteria</taxon>
        <taxon>Pseudomonadati</taxon>
        <taxon>Bacteroidota</taxon>
        <taxon>Cytophagia</taxon>
        <taxon>Cytophagales</taxon>
        <taxon>Catalimonadaceae</taxon>
        <taxon>Catalinimonas</taxon>
    </lineage>
</organism>
<dbReference type="Gene3D" id="3.40.630.30">
    <property type="match status" value="1"/>
</dbReference>
<dbReference type="InterPro" id="IPR016181">
    <property type="entry name" value="Acyl_CoA_acyltransferase"/>
</dbReference>
<evidence type="ECO:0000313" key="3">
    <source>
        <dbReference type="Proteomes" id="UP000198510"/>
    </source>
</evidence>
<name>A0A1G9DJR2_9BACT</name>
<dbReference type="InterPro" id="IPR000182">
    <property type="entry name" value="GNAT_dom"/>
</dbReference>